<protein>
    <submittedName>
        <fullName evidence="1">GrBNV_gp35-like protein</fullName>
    </submittedName>
</protein>
<proteinExistence type="predicted"/>
<sequence length="270" mass="31302">MSLTGRIPNDTTLYVNLMPNTKYKYPREFRTDIDTESRQIVVNRFGSVWITITGIPDCISKEANEAIIPTGEYKRLYIFSDVELDEAILLDLDGFYGREPYPILNCENIIGTLDRYPSINFYMVNGTPMSTSTFVEYRYIKQRHIATNLAYNKYTGDIYNVMLPRPSLLVLIMPDNFIRLGLKHGYFHFENNIIIRVYSKYILSSRLEQSEDTGEITVFSADNSRVKTIVERFFNRLGIHKIVSNDENQIYGYDKYITLVVGKLSNVVMP</sequence>
<dbReference type="EMBL" id="MF966379">
    <property type="protein sequence ID" value="ATZ81563.1"/>
    <property type="molecule type" value="Genomic_DNA"/>
</dbReference>
<gene>
    <name evidence="1" type="ORF">DiNV_CH01M_ORF75</name>
</gene>
<accession>A0A2H4UXB9</accession>
<name>A0A2H4UXB9_9VIRU</name>
<keyword evidence="2" id="KW-1185">Reference proteome</keyword>
<evidence type="ECO:0000313" key="2">
    <source>
        <dbReference type="Proteomes" id="UP000290195"/>
    </source>
</evidence>
<reference evidence="1" key="1">
    <citation type="journal article" date="2018" name="Infect. Genet. Evol.">
        <title>The dynamic evolution of Drosophila innubila Nudivirus.</title>
        <authorList>
            <person name="Hill T."/>
            <person name="Unckless R.L."/>
        </authorList>
    </citation>
    <scope>NUCLEOTIDE SEQUENCE [LARGE SCALE GENOMIC DNA]</scope>
    <source>
        <strain evidence="1">DiNV_CH01M</strain>
    </source>
</reference>
<dbReference type="Proteomes" id="UP000290195">
    <property type="component" value="Segment"/>
</dbReference>
<organism evidence="1">
    <name type="scientific">Drosophila innubila nudivirus</name>
    <dbReference type="NCBI Taxonomy" id="2057187"/>
    <lineage>
        <taxon>Viruses</taxon>
        <taxon>Viruses incertae sedis</taxon>
        <taxon>Naldaviricetes</taxon>
        <taxon>Lefavirales</taxon>
        <taxon>Nudiviridae</taxon>
        <taxon>Alphanudivirus</taxon>
        <taxon>Alphanudivirus droinnubilae</taxon>
    </lineage>
</organism>
<dbReference type="OrthoDB" id="11531at10239"/>
<evidence type="ECO:0000313" key="1">
    <source>
        <dbReference type="EMBL" id="ATZ81563.1"/>
    </source>
</evidence>